<dbReference type="AlphaFoldDB" id="A0A1E5IFF2"/>
<reference evidence="1 2" key="1">
    <citation type="submission" date="2015-11" db="EMBL/GenBank/DDBJ databases">
        <title>Evidence for parallel genomic evolution in an endosymbiosis of termite gut flagellates.</title>
        <authorList>
            <person name="Zheng H."/>
        </authorList>
    </citation>
    <scope>NUCLEOTIDE SEQUENCE [LARGE SCALE GENOMIC DNA]</scope>
    <source>
        <strain evidence="1 2">CET450</strain>
    </source>
</reference>
<dbReference type="SUPFAM" id="SSF102114">
    <property type="entry name" value="Radical SAM enzymes"/>
    <property type="match status" value="1"/>
</dbReference>
<evidence type="ECO:0000313" key="2">
    <source>
        <dbReference type="Proteomes" id="UP000095237"/>
    </source>
</evidence>
<dbReference type="Gene3D" id="3.20.20.70">
    <property type="entry name" value="Aldolase class I"/>
    <property type="match status" value="1"/>
</dbReference>
<dbReference type="Proteomes" id="UP000095237">
    <property type="component" value="Unassembled WGS sequence"/>
</dbReference>
<keyword evidence="2" id="KW-1185">Reference proteome</keyword>
<comment type="caution">
    <text evidence="1">The sequence shown here is derived from an EMBL/GenBank/DDBJ whole genome shotgun (WGS) entry which is preliminary data.</text>
</comment>
<accession>A0A1E5IFF2</accession>
<dbReference type="InterPro" id="IPR013785">
    <property type="entry name" value="Aldolase_TIM"/>
</dbReference>
<organism evidence="1 2">
    <name type="scientific">Endomicrobium trichonymphae</name>
    <dbReference type="NCBI Taxonomy" id="1408204"/>
    <lineage>
        <taxon>Bacteria</taxon>
        <taxon>Pseudomonadati</taxon>
        <taxon>Elusimicrobiota</taxon>
        <taxon>Endomicrobiia</taxon>
        <taxon>Endomicrobiales</taxon>
        <taxon>Endomicrobiaceae</taxon>
        <taxon>Candidatus Endomicrobiellum</taxon>
    </lineage>
</organism>
<proteinExistence type="predicted"/>
<dbReference type="EMBL" id="LNVX01000795">
    <property type="protein sequence ID" value="OEG69229.1"/>
    <property type="molecule type" value="Genomic_DNA"/>
</dbReference>
<sequence length="78" mass="9007">MTGGEPTLQNDLCNLIKKIKNLKFLVKLDTNDTNPEILQELIHEKLINFVAMDVKSPAEKYKLFFKGNLNLIMQSLRM</sequence>
<evidence type="ECO:0000313" key="1">
    <source>
        <dbReference type="EMBL" id="OEG69229.1"/>
    </source>
</evidence>
<dbReference type="InterPro" id="IPR058240">
    <property type="entry name" value="rSAM_sf"/>
</dbReference>
<protein>
    <submittedName>
        <fullName evidence="1">Uncharacterized protein</fullName>
    </submittedName>
</protein>
<gene>
    <name evidence="1" type="ORF">ATZ36_10690</name>
</gene>
<name>A0A1E5IFF2_ENDTX</name>